<evidence type="ECO:0000313" key="1">
    <source>
        <dbReference type="EMBL" id="STQ45970.1"/>
    </source>
</evidence>
<dbReference type="AlphaFoldDB" id="A0A377NFT4"/>
<gene>
    <name evidence="1" type="ORF">NCTC12157_03725</name>
</gene>
<accession>A0A377NFT4</accession>
<dbReference type="Proteomes" id="UP000254304">
    <property type="component" value="Unassembled WGS sequence"/>
</dbReference>
<name>A0A377NFT4_9GAMM</name>
<organism evidence="1 2">
    <name type="scientific">Ewingella americana</name>
    <dbReference type="NCBI Taxonomy" id="41202"/>
    <lineage>
        <taxon>Bacteria</taxon>
        <taxon>Pseudomonadati</taxon>
        <taxon>Pseudomonadota</taxon>
        <taxon>Gammaproteobacteria</taxon>
        <taxon>Enterobacterales</taxon>
        <taxon>Yersiniaceae</taxon>
        <taxon>Ewingella</taxon>
    </lineage>
</organism>
<evidence type="ECO:0000313" key="2">
    <source>
        <dbReference type="Proteomes" id="UP000254304"/>
    </source>
</evidence>
<sequence>MKNSSGEVGKSVNEAIFEGSIAFSSGSICPQNTKWETERLQQGLKIIIVERGELQCKLPGASASQRISGPCICAVWNQGESEGMQRFEPGRVLEHTAISLSPSAIDSRMAVEVQQQLQQAFQLETSTGPRLMVMASSPAIKALRAQVASCPLQGFRGRCICLAKRWKSSPTRWTALPRLPRRRKTRCCASLRQISTS</sequence>
<proteinExistence type="predicted"/>
<reference evidence="1 2" key="1">
    <citation type="submission" date="2018-06" db="EMBL/GenBank/DDBJ databases">
        <authorList>
            <consortium name="Pathogen Informatics"/>
            <person name="Doyle S."/>
        </authorList>
    </citation>
    <scope>NUCLEOTIDE SEQUENCE [LARGE SCALE GENOMIC DNA]</scope>
    <source>
        <strain evidence="1 2">NCTC12157</strain>
    </source>
</reference>
<protein>
    <submittedName>
        <fullName evidence="1">Uncharacterized protein</fullName>
    </submittedName>
</protein>
<dbReference type="EMBL" id="UGGO01000001">
    <property type="protein sequence ID" value="STQ45970.1"/>
    <property type="molecule type" value="Genomic_DNA"/>
</dbReference>